<evidence type="ECO:0000313" key="4">
    <source>
        <dbReference type="Proteomes" id="UP000823674"/>
    </source>
</evidence>
<sequence length="594" mass="66840">MPRQNQTVENLLLLGKIRKRGCSSPTSSTSSVLREGYRFKRAIVVGKRGGSTTPVPTWRLMGRSPSPAASPGYALSQCGSKTGRGGAPAAPVSARKLAATLWEMNEMPSSPRGVEEVRKVRKERIAPLPPPPPRSRSRMERSGTGSRQRRASSTVQKLRLGDHNVVARDRISNASFMDIETRSRGETPTGSTTVGVKTRLKDCSNALTTSKELLKIINRMWGQEDRPSSSMSLVSALHSELERARLQVNEVIREHRPENNDVTYLMKRFAEEKAAWKSHEQEVVEAAIESVAGELEVERKLRRRFEGLNKKLGKELSDTKAALMKAVKEIENEKRARVMVEKVCDELARDISEDKAEVEELKRESFKVKEEVEKEREMLQLADALREERVQMKLSEAKHQLEEKNAAVDKLRNQLQTYLKAKRCKEKTLEPPQTEEYLNHHIGFGSYNIEDGEVEDENEEDSGGESDLHSIELNMENKSYKWPYGEDNNRVGRKSTPSKSLSLQRSISDCVDWVVQSEKLQKSGDGGLDWGRSVEVEPKGYLDETQAYKPSKASSKDHLLSGPRLSNFRGGSVSKSRLSDAAKSENQNARKSRW</sequence>
<dbReference type="PANTHER" id="PTHR31071">
    <property type="entry name" value="GB|AAF24581.1"/>
    <property type="match status" value="1"/>
</dbReference>
<feature type="compositionally biased region" description="Polar residues" evidence="2">
    <location>
        <begin position="143"/>
        <end position="156"/>
    </location>
</feature>
<feature type="region of interest" description="Disordered" evidence="2">
    <location>
        <begin position="545"/>
        <end position="594"/>
    </location>
</feature>
<dbReference type="InterPro" id="IPR043424">
    <property type="entry name" value="BLT-like"/>
</dbReference>
<dbReference type="EMBL" id="JADBGQ010000005">
    <property type="protein sequence ID" value="KAG5398832.1"/>
    <property type="molecule type" value="Genomic_DNA"/>
</dbReference>
<feature type="region of interest" description="Disordered" evidence="2">
    <location>
        <begin position="122"/>
        <end position="156"/>
    </location>
</feature>
<evidence type="ECO:0000256" key="1">
    <source>
        <dbReference type="SAM" id="Coils"/>
    </source>
</evidence>
<keyword evidence="1" id="KW-0175">Coiled coil</keyword>
<gene>
    <name evidence="3" type="primary">A05p047910.1_BraROA</name>
    <name evidence="3" type="ORF">IGI04_020646</name>
</gene>
<organism evidence="3 4">
    <name type="scientific">Brassica rapa subsp. trilocularis</name>
    <dbReference type="NCBI Taxonomy" id="1813537"/>
    <lineage>
        <taxon>Eukaryota</taxon>
        <taxon>Viridiplantae</taxon>
        <taxon>Streptophyta</taxon>
        <taxon>Embryophyta</taxon>
        <taxon>Tracheophyta</taxon>
        <taxon>Spermatophyta</taxon>
        <taxon>Magnoliopsida</taxon>
        <taxon>eudicotyledons</taxon>
        <taxon>Gunneridae</taxon>
        <taxon>Pentapetalae</taxon>
        <taxon>rosids</taxon>
        <taxon>malvids</taxon>
        <taxon>Brassicales</taxon>
        <taxon>Brassicaceae</taxon>
        <taxon>Brassiceae</taxon>
        <taxon>Brassica</taxon>
    </lineage>
</organism>
<evidence type="ECO:0000313" key="3">
    <source>
        <dbReference type="EMBL" id="KAG5398832.1"/>
    </source>
</evidence>
<dbReference type="Proteomes" id="UP000823674">
    <property type="component" value="Chromosome A05"/>
</dbReference>
<evidence type="ECO:0000256" key="2">
    <source>
        <dbReference type="SAM" id="MobiDB-lite"/>
    </source>
</evidence>
<feature type="coiled-coil region" evidence="1">
    <location>
        <begin position="313"/>
        <end position="428"/>
    </location>
</feature>
<feature type="region of interest" description="Disordered" evidence="2">
    <location>
        <begin position="48"/>
        <end position="74"/>
    </location>
</feature>
<feature type="compositionally biased region" description="Polar residues" evidence="2">
    <location>
        <begin position="584"/>
        <end position="594"/>
    </location>
</feature>
<reference evidence="3 4" key="1">
    <citation type="submission" date="2021-03" db="EMBL/GenBank/DDBJ databases">
        <authorList>
            <person name="King G.J."/>
            <person name="Bancroft I."/>
            <person name="Baten A."/>
            <person name="Bloomfield J."/>
            <person name="Borpatragohain P."/>
            <person name="He Z."/>
            <person name="Irish N."/>
            <person name="Irwin J."/>
            <person name="Liu K."/>
            <person name="Mauleon R.P."/>
            <person name="Moore J."/>
            <person name="Morris R."/>
            <person name="Ostergaard L."/>
            <person name="Wang B."/>
            <person name="Wells R."/>
        </authorList>
    </citation>
    <scope>NUCLEOTIDE SEQUENCE [LARGE SCALE GENOMIC DNA]</scope>
    <source>
        <strain evidence="3">R-o-18</strain>
        <tissue evidence="3">Leaf</tissue>
    </source>
</reference>
<accession>A0ABQ7MJK7</accession>
<name>A0ABQ7MJK7_BRACM</name>
<protein>
    <submittedName>
        <fullName evidence="3">Uncharacterized protein</fullName>
    </submittedName>
</protein>
<keyword evidence="4" id="KW-1185">Reference proteome</keyword>
<comment type="caution">
    <text evidence="3">The sequence shown here is derived from an EMBL/GenBank/DDBJ whole genome shotgun (WGS) entry which is preliminary data.</text>
</comment>
<proteinExistence type="predicted"/>
<dbReference type="PANTHER" id="PTHR31071:SF7">
    <property type="entry name" value="OS04G0382800 PROTEIN"/>
    <property type="match status" value="1"/>
</dbReference>